<dbReference type="InterPro" id="IPR029016">
    <property type="entry name" value="GAF-like_dom_sf"/>
</dbReference>
<dbReference type="Proteomes" id="UP001139179">
    <property type="component" value="Unassembled WGS sequence"/>
</dbReference>
<dbReference type="PANTHER" id="PTHR30136">
    <property type="entry name" value="HELIX-TURN-HELIX TRANSCRIPTIONAL REGULATOR, ICLR FAMILY"/>
    <property type="match status" value="1"/>
</dbReference>
<dbReference type="RefSeq" id="WP_251223209.1">
    <property type="nucleotide sequence ID" value="NZ_JAMBOL010000007.1"/>
</dbReference>
<dbReference type="GO" id="GO:0045892">
    <property type="term" value="P:negative regulation of DNA-templated transcription"/>
    <property type="evidence" value="ECO:0007669"/>
    <property type="project" value="TreeGrafter"/>
</dbReference>
<comment type="caution">
    <text evidence="6">The sequence shown here is derived from an EMBL/GenBank/DDBJ whole genome shotgun (WGS) entry which is preliminary data.</text>
</comment>
<dbReference type="EMBL" id="JAMBOL010000007">
    <property type="protein sequence ID" value="MCM3714429.1"/>
    <property type="molecule type" value="Genomic_DNA"/>
</dbReference>
<dbReference type="PANTHER" id="PTHR30136:SF24">
    <property type="entry name" value="HTH-TYPE TRANSCRIPTIONAL REPRESSOR ALLR"/>
    <property type="match status" value="1"/>
</dbReference>
<feature type="domain" description="HTH iclR-type" evidence="4">
    <location>
        <begin position="1"/>
        <end position="61"/>
    </location>
</feature>
<dbReference type="SMART" id="SM00346">
    <property type="entry name" value="HTH_ICLR"/>
    <property type="match status" value="1"/>
</dbReference>
<dbReference type="PROSITE" id="PS51078">
    <property type="entry name" value="ICLR_ED"/>
    <property type="match status" value="1"/>
</dbReference>
<dbReference type="PROSITE" id="PS51077">
    <property type="entry name" value="HTH_ICLR"/>
    <property type="match status" value="1"/>
</dbReference>
<accession>A0A9X2DP04</accession>
<dbReference type="InterPro" id="IPR036390">
    <property type="entry name" value="WH_DNA-bd_sf"/>
</dbReference>
<dbReference type="AlphaFoldDB" id="A0A9X2DP04"/>
<dbReference type="InterPro" id="IPR036388">
    <property type="entry name" value="WH-like_DNA-bd_sf"/>
</dbReference>
<keyword evidence="2" id="KW-0238">DNA-binding</keyword>
<sequence>MSIKKALEILNLFNLETRELTVTQISNLLHIPQSSVYRYIRILKENRYVFETERNSYKIGFKLLELGNLARIDNEIISIANPIMKQLTDETKETSVLVIHSGLNAVCLEDVTSSHHLIKVSSVSGKVIPLFAGASSKAILAYMGSETINKLYKHGFIKKFTPHTIVDKEELIKEMKKVRENGYAVSDSELDEGVYTYAVPIFSSGNIFGSLSLAGPKERIIRNNKEELIEKIKNAVNEIEKNL</sequence>
<dbReference type="SUPFAM" id="SSF55781">
    <property type="entry name" value="GAF domain-like"/>
    <property type="match status" value="1"/>
</dbReference>
<dbReference type="Pfam" id="PF09339">
    <property type="entry name" value="HTH_IclR"/>
    <property type="match status" value="1"/>
</dbReference>
<dbReference type="SUPFAM" id="SSF46785">
    <property type="entry name" value="Winged helix' DNA-binding domain"/>
    <property type="match status" value="1"/>
</dbReference>
<proteinExistence type="predicted"/>
<gene>
    <name evidence="6" type="ORF">M3202_10050</name>
</gene>
<organism evidence="6 7">
    <name type="scientific">Halalkalibacter oceani</name>
    <dbReference type="NCBI Taxonomy" id="1653776"/>
    <lineage>
        <taxon>Bacteria</taxon>
        <taxon>Bacillati</taxon>
        <taxon>Bacillota</taxon>
        <taxon>Bacilli</taxon>
        <taxon>Bacillales</taxon>
        <taxon>Bacillaceae</taxon>
        <taxon>Halalkalibacter</taxon>
    </lineage>
</organism>
<keyword evidence="3" id="KW-0804">Transcription</keyword>
<evidence type="ECO:0000313" key="7">
    <source>
        <dbReference type="Proteomes" id="UP001139179"/>
    </source>
</evidence>
<dbReference type="Pfam" id="PF01614">
    <property type="entry name" value="IclR_C"/>
    <property type="match status" value="1"/>
</dbReference>
<evidence type="ECO:0000259" key="5">
    <source>
        <dbReference type="PROSITE" id="PS51078"/>
    </source>
</evidence>
<keyword evidence="7" id="KW-1185">Reference proteome</keyword>
<evidence type="ECO:0000313" key="6">
    <source>
        <dbReference type="EMBL" id="MCM3714429.1"/>
    </source>
</evidence>
<evidence type="ECO:0000259" key="4">
    <source>
        <dbReference type="PROSITE" id="PS51077"/>
    </source>
</evidence>
<evidence type="ECO:0000256" key="2">
    <source>
        <dbReference type="ARBA" id="ARBA00023125"/>
    </source>
</evidence>
<dbReference type="GO" id="GO:0003677">
    <property type="term" value="F:DNA binding"/>
    <property type="evidence" value="ECO:0007669"/>
    <property type="project" value="UniProtKB-KW"/>
</dbReference>
<dbReference type="Gene3D" id="1.10.10.10">
    <property type="entry name" value="Winged helix-like DNA-binding domain superfamily/Winged helix DNA-binding domain"/>
    <property type="match status" value="1"/>
</dbReference>
<dbReference type="CDD" id="cd00090">
    <property type="entry name" value="HTH_ARSR"/>
    <property type="match status" value="1"/>
</dbReference>
<dbReference type="InterPro" id="IPR050707">
    <property type="entry name" value="HTH_MetabolicPath_Reg"/>
</dbReference>
<dbReference type="Gene3D" id="3.30.450.40">
    <property type="match status" value="1"/>
</dbReference>
<keyword evidence="1" id="KW-0805">Transcription regulation</keyword>
<dbReference type="InterPro" id="IPR005471">
    <property type="entry name" value="Tscrpt_reg_IclR_N"/>
</dbReference>
<dbReference type="InterPro" id="IPR014757">
    <property type="entry name" value="Tscrpt_reg_IclR_C"/>
</dbReference>
<name>A0A9X2DP04_9BACI</name>
<feature type="domain" description="IclR-ED" evidence="5">
    <location>
        <begin position="62"/>
        <end position="243"/>
    </location>
</feature>
<protein>
    <submittedName>
        <fullName evidence="6">IclR family transcriptional regulator</fullName>
    </submittedName>
</protein>
<reference evidence="6" key="1">
    <citation type="submission" date="2022-05" db="EMBL/GenBank/DDBJ databases">
        <title>Comparative Genomics of Spacecraft Associated Microbes.</title>
        <authorList>
            <person name="Tran M.T."/>
            <person name="Wright A."/>
            <person name="Seuylemezian A."/>
            <person name="Eisen J."/>
            <person name="Coil D."/>
        </authorList>
    </citation>
    <scope>NUCLEOTIDE SEQUENCE</scope>
    <source>
        <strain evidence="6">214.1.1</strain>
    </source>
</reference>
<evidence type="ECO:0000256" key="3">
    <source>
        <dbReference type="ARBA" id="ARBA00023163"/>
    </source>
</evidence>
<evidence type="ECO:0000256" key="1">
    <source>
        <dbReference type="ARBA" id="ARBA00023015"/>
    </source>
</evidence>
<dbReference type="GO" id="GO:0003700">
    <property type="term" value="F:DNA-binding transcription factor activity"/>
    <property type="evidence" value="ECO:0007669"/>
    <property type="project" value="TreeGrafter"/>
</dbReference>
<dbReference type="InterPro" id="IPR011991">
    <property type="entry name" value="ArsR-like_HTH"/>
</dbReference>